<dbReference type="EMBL" id="JADDIV010000001">
    <property type="protein sequence ID" value="MBE7365961.1"/>
    <property type="molecule type" value="Genomic_DNA"/>
</dbReference>
<proteinExistence type="predicted"/>
<name>A0ABR9RXI8_9BURK</name>
<accession>A0ABR9RXI8</accession>
<dbReference type="RefSeq" id="WP_193674610.1">
    <property type="nucleotide sequence ID" value="NZ_JADDIV010000001.1"/>
</dbReference>
<gene>
    <name evidence="1" type="ORF">IM787_00125</name>
</gene>
<protein>
    <submittedName>
        <fullName evidence="1">Uncharacterized protein</fullName>
    </submittedName>
</protein>
<dbReference type="Proteomes" id="UP000806285">
    <property type="component" value="Unassembled WGS sequence"/>
</dbReference>
<evidence type="ECO:0000313" key="1">
    <source>
        <dbReference type="EMBL" id="MBE7365961.1"/>
    </source>
</evidence>
<sequence>MVEKSMESTRTSAQLAALAHAPLPAVLYGITAVRMEGHQVTEVMMGMVDPGLQHWDLRPAPTRLVEVVDRLVEGDTVVTLFQTERGTLERGPQVQVDVLPEGSETLALAEERPGRRLSDLPRF</sequence>
<organism evidence="1 2">
    <name type="scientific">Ramlibacter pallidus</name>
    <dbReference type="NCBI Taxonomy" id="2780087"/>
    <lineage>
        <taxon>Bacteria</taxon>
        <taxon>Pseudomonadati</taxon>
        <taxon>Pseudomonadota</taxon>
        <taxon>Betaproteobacteria</taxon>
        <taxon>Burkholderiales</taxon>
        <taxon>Comamonadaceae</taxon>
        <taxon>Ramlibacter</taxon>
    </lineage>
</organism>
<evidence type="ECO:0000313" key="2">
    <source>
        <dbReference type="Proteomes" id="UP000806285"/>
    </source>
</evidence>
<comment type="caution">
    <text evidence="1">The sequence shown here is derived from an EMBL/GenBank/DDBJ whole genome shotgun (WGS) entry which is preliminary data.</text>
</comment>
<keyword evidence="2" id="KW-1185">Reference proteome</keyword>
<reference evidence="1 2" key="1">
    <citation type="submission" date="2020-10" db="EMBL/GenBank/DDBJ databases">
        <title>Ramlibacter sp. HM2 16S ribosomal RNA gene Genome sequencing and assembly.</title>
        <authorList>
            <person name="Kang M."/>
        </authorList>
    </citation>
    <scope>NUCLEOTIDE SEQUENCE [LARGE SCALE GENOMIC DNA]</scope>
    <source>
        <strain evidence="1 2">HM2</strain>
    </source>
</reference>